<dbReference type="SMART" id="SM00347">
    <property type="entry name" value="HTH_MARR"/>
    <property type="match status" value="1"/>
</dbReference>
<feature type="domain" description="HTH marR-type" evidence="1">
    <location>
        <begin position="1"/>
        <end position="139"/>
    </location>
</feature>
<dbReference type="InterPro" id="IPR036388">
    <property type="entry name" value="WH-like_DNA-bd_sf"/>
</dbReference>
<dbReference type="EMBL" id="SNYO01000002">
    <property type="protein sequence ID" value="TDQ63100.1"/>
    <property type="molecule type" value="Genomic_DNA"/>
</dbReference>
<gene>
    <name evidence="2" type="ORF">EV188_102757</name>
</gene>
<dbReference type="PANTHER" id="PTHR39515">
    <property type="entry name" value="CONSERVED PROTEIN"/>
    <property type="match status" value="1"/>
</dbReference>
<name>A0A4R6VT37_9PSEU</name>
<dbReference type="RefSeq" id="WP_243741585.1">
    <property type="nucleotide sequence ID" value="NZ_BAABHR010000053.1"/>
</dbReference>
<sequence>MTAPTDARLATAAALDAFAAWAIRSTADRELSLTTAATLATLDRDGPQRLSDLAVREGVTQPSMTALVTRLERDGLATRGSDPTDRRAVIVTPTDAGREVLHARRARRASRLAALLDQLGDEDRAAVEAAAGALSRLTQNRVDPSRGES</sequence>
<keyword evidence="2" id="KW-0238">DNA-binding</keyword>
<evidence type="ECO:0000313" key="3">
    <source>
        <dbReference type="Proteomes" id="UP000295705"/>
    </source>
</evidence>
<dbReference type="Gene3D" id="1.10.10.10">
    <property type="entry name" value="Winged helix-like DNA-binding domain superfamily/Winged helix DNA-binding domain"/>
    <property type="match status" value="1"/>
</dbReference>
<protein>
    <submittedName>
        <fullName evidence="2">DNA-binding MarR family transcriptional regulator</fullName>
    </submittedName>
</protein>
<dbReference type="InterPro" id="IPR052526">
    <property type="entry name" value="HTH-type_Bedaq_tolerance"/>
</dbReference>
<organism evidence="2 3">
    <name type="scientific">Actinomycetospora succinea</name>
    <dbReference type="NCBI Taxonomy" id="663603"/>
    <lineage>
        <taxon>Bacteria</taxon>
        <taxon>Bacillati</taxon>
        <taxon>Actinomycetota</taxon>
        <taxon>Actinomycetes</taxon>
        <taxon>Pseudonocardiales</taxon>
        <taxon>Pseudonocardiaceae</taxon>
        <taxon>Actinomycetospora</taxon>
    </lineage>
</organism>
<evidence type="ECO:0000313" key="2">
    <source>
        <dbReference type="EMBL" id="TDQ63100.1"/>
    </source>
</evidence>
<accession>A0A4R6VT37</accession>
<evidence type="ECO:0000259" key="1">
    <source>
        <dbReference type="PROSITE" id="PS50995"/>
    </source>
</evidence>
<dbReference type="AlphaFoldDB" id="A0A4R6VT37"/>
<dbReference type="Pfam" id="PF01047">
    <property type="entry name" value="MarR"/>
    <property type="match status" value="1"/>
</dbReference>
<dbReference type="GO" id="GO:0003677">
    <property type="term" value="F:DNA binding"/>
    <property type="evidence" value="ECO:0007669"/>
    <property type="project" value="UniProtKB-KW"/>
</dbReference>
<dbReference type="SUPFAM" id="SSF46785">
    <property type="entry name" value="Winged helix' DNA-binding domain"/>
    <property type="match status" value="1"/>
</dbReference>
<keyword evidence="3" id="KW-1185">Reference proteome</keyword>
<dbReference type="PROSITE" id="PS50995">
    <property type="entry name" value="HTH_MARR_2"/>
    <property type="match status" value="1"/>
</dbReference>
<dbReference type="InterPro" id="IPR000835">
    <property type="entry name" value="HTH_MarR-typ"/>
</dbReference>
<dbReference type="PANTHER" id="PTHR39515:SF2">
    <property type="entry name" value="HTH-TYPE TRANSCRIPTIONAL REGULATOR RV0880"/>
    <property type="match status" value="1"/>
</dbReference>
<proteinExistence type="predicted"/>
<dbReference type="GO" id="GO:0003700">
    <property type="term" value="F:DNA-binding transcription factor activity"/>
    <property type="evidence" value="ECO:0007669"/>
    <property type="project" value="InterPro"/>
</dbReference>
<comment type="caution">
    <text evidence="2">The sequence shown here is derived from an EMBL/GenBank/DDBJ whole genome shotgun (WGS) entry which is preliminary data.</text>
</comment>
<reference evidence="2 3" key="1">
    <citation type="submission" date="2019-03" db="EMBL/GenBank/DDBJ databases">
        <title>Genomic Encyclopedia of Type Strains, Phase IV (KMG-IV): sequencing the most valuable type-strain genomes for metagenomic binning, comparative biology and taxonomic classification.</title>
        <authorList>
            <person name="Goeker M."/>
        </authorList>
    </citation>
    <scope>NUCLEOTIDE SEQUENCE [LARGE SCALE GENOMIC DNA]</scope>
    <source>
        <strain evidence="2 3">DSM 45775</strain>
    </source>
</reference>
<dbReference type="Proteomes" id="UP000295705">
    <property type="component" value="Unassembled WGS sequence"/>
</dbReference>
<dbReference type="InterPro" id="IPR036390">
    <property type="entry name" value="WH_DNA-bd_sf"/>
</dbReference>